<comment type="caution">
    <text evidence="3">The sequence shown here is derived from an EMBL/GenBank/DDBJ whole genome shotgun (WGS) entry which is preliminary data.</text>
</comment>
<keyword evidence="1" id="KW-0863">Zinc-finger</keyword>
<gene>
    <name evidence="3" type="ORF">LN736_01325</name>
</gene>
<dbReference type="RefSeq" id="WP_229980537.1">
    <property type="nucleotide sequence ID" value="NZ_JAJJPB010000001.1"/>
</dbReference>
<dbReference type="PROSITE" id="PS50966">
    <property type="entry name" value="ZF_SWIM"/>
    <property type="match status" value="1"/>
</dbReference>
<evidence type="ECO:0000313" key="4">
    <source>
        <dbReference type="Proteomes" id="UP001165422"/>
    </source>
</evidence>
<name>A0ABS8N144_9CLOT</name>
<evidence type="ECO:0000313" key="3">
    <source>
        <dbReference type="EMBL" id="MCC9293517.1"/>
    </source>
</evidence>
<evidence type="ECO:0000259" key="2">
    <source>
        <dbReference type="PROSITE" id="PS50966"/>
    </source>
</evidence>
<keyword evidence="1" id="KW-0479">Metal-binding</keyword>
<proteinExistence type="predicted"/>
<keyword evidence="4" id="KW-1185">Reference proteome</keyword>
<dbReference type="InterPro" id="IPR007527">
    <property type="entry name" value="Znf_SWIM"/>
</dbReference>
<keyword evidence="1" id="KW-0862">Zinc</keyword>
<reference evidence="3" key="1">
    <citation type="submission" date="2021-11" db="EMBL/GenBank/DDBJ databases">
        <authorList>
            <person name="Qingchun L."/>
            <person name="Dong Z."/>
            <person name="Zongwei Q."/>
            <person name="Jia Z."/>
            <person name="Duotao L."/>
        </authorList>
    </citation>
    <scope>NUCLEOTIDE SEQUENCE</scope>
    <source>
        <strain evidence="3">WLY-B-L2</strain>
    </source>
</reference>
<protein>
    <recommendedName>
        <fullName evidence="2">SWIM-type domain-containing protein</fullName>
    </recommendedName>
</protein>
<feature type="domain" description="SWIM-type" evidence="2">
    <location>
        <begin position="48"/>
        <end position="86"/>
    </location>
</feature>
<evidence type="ECO:0000256" key="1">
    <source>
        <dbReference type="PROSITE-ProRule" id="PRU00325"/>
    </source>
</evidence>
<dbReference type="EMBL" id="JAJJPB010000001">
    <property type="protein sequence ID" value="MCC9293517.1"/>
    <property type="molecule type" value="Genomic_DNA"/>
</dbReference>
<organism evidence="3 4">
    <name type="scientific">Clostridium aromativorans</name>
    <dbReference type="NCBI Taxonomy" id="2836848"/>
    <lineage>
        <taxon>Bacteria</taxon>
        <taxon>Bacillati</taxon>
        <taxon>Bacillota</taxon>
        <taxon>Clostridia</taxon>
        <taxon>Eubacteriales</taxon>
        <taxon>Clostridiaceae</taxon>
        <taxon>Clostridium</taxon>
    </lineage>
</organism>
<accession>A0ABS8N144</accession>
<sequence>MNINDFEKHIGKTILDRGYDYYNNGNIVEFHKNGNSEYVFLVEGSEKYRVDIKIDEGGDILYSNCDCPYDFGPVCKHQAAAYFKLNEILNGKSTDKFKKYEIERKPEVKKMLENFSKEKLMDIIEDIVEDDDNLKNKIVFKYSPVDKKQEISRCKKLMNSIVRKYKGRDGFISYMEVCDFASEMEVILKRIKEICEIGNDPLISLDIALMILRESVKAFQYADDSDGDIGMLVSETIETIGKIARFSKDVDTRRKTFKKLLKEAENNIFDGWDDYRINLIQICSGFADNEEFRNQLKIKIEDLLNSMPDNSYNEYGVERMLLILFDIIDKYGTKEESEKFIEKNIGFSSFRRILIGRFMKAGNYSRVIELALEGEKQDKNYAGLVLEWKKIRYRAYKKLSLKEKQEKLAKELLFDGRFEYYGELKKLNNGNYKNFYNNIKREIKNCKNWQAKSVYLELIVQEKDIDELMKYVKENPSSIEEYAYLLIDKHREEVIKLYEKNIRESAREASNRVQYKRVCKIIKRYKKIAGKEKAKEIINVLGTIYRRRPAFLDEMGKIKC</sequence>
<dbReference type="Proteomes" id="UP001165422">
    <property type="component" value="Unassembled WGS sequence"/>
</dbReference>